<dbReference type="SMR" id="A0A7D4BDI4"/>
<keyword evidence="1" id="KW-0325">Glycoprotein</keyword>
<name>A0A7D4BDI4_9BACT</name>
<feature type="signal peptide" evidence="2">
    <location>
        <begin position="1"/>
        <end position="20"/>
    </location>
</feature>
<dbReference type="InterPro" id="IPR050278">
    <property type="entry name" value="Serine_Prot_S9B/DPPIV"/>
</dbReference>
<keyword evidence="6" id="KW-1185">Reference proteome</keyword>
<dbReference type="PANTHER" id="PTHR11731:SF193">
    <property type="entry name" value="DIPEPTIDYL PEPTIDASE 9"/>
    <property type="match status" value="1"/>
</dbReference>
<dbReference type="RefSeq" id="WP_173073926.1">
    <property type="nucleotide sequence ID" value="NZ_CP041345.1"/>
</dbReference>
<gene>
    <name evidence="5" type="ORF">FHG85_05860</name>
</gene>
<dbReference type="Gene3D" id="2.140.10.30">
    <property type="entry name" value="Dipeptidylpeptidase IV, N-terminal domain"/>
    <property type="match status" value="1"/>
</dbReference>
<dbReference type="SUPFAM" id="SSF82171">
    <property type="entry name" value="DPP6 N-terminal domain-like"/>
    <property type="match status" value="1"/>
</dbReference>
<protein>
    <submittedName>
        <fullName evidence="5">Prolyl oligopeptidase family serine peptidase</fullName>
    </submittedName>
</protein>
<dbReference type="InterPro" id="IPR029058">
    <property type="entry name" value="AB_hydrolase_fold"/>
</dbReference>
<dbReference type="Proteomes" id="UP000500961">
    <property type="component" value="Chromosome"/>
</dbReference>
<dbReference type="EMBL" id="CP041345">
    <property type="protein sequence ID" value="QKG79803.1"/>
    <property type="molecule type" value="Genomic_DNA"/>
</dbReference>
<dbReference type="Gene3D" id="3.40.50.1820">
    <property type="entry name" value="alpha/beta hydrolase"/>
    <property type="match status" value="1"/>
</dbReference>
<keyword evidence="2" id="KW-0732">Signal</keyword>
<evidence type="ECO:0000256" key="1">
    <source>
        <dbReference type="ARBA" id="ARBA00023180"/>
    </source>
</evidence>
<dbReference type="InterPro" id="IPR001375">
    <property type="entry name" value="Peptidase_S9_cat"/>
</dbReference>
<feature type="domain" description="Peptidase S9 prolyl oligopeptidase catalytic" evidence="3">
    <location>
        <begin position="530"/>
        <end position="723"/>
    </location>
</feature>
<organism evidence="5 6">
    <name type="scientific">Tenuifilum thalassicum</name>
    <dbReference type="NCBI Taxonomy" id="2590900"/>
    <lineage>
        <taxon>Bacteria</taxon>
        <taxon>Pseudomonadati</taxon>
        <taxon>Bacteroidota</taxon>
        <taxon>Bacteroidia</taxon>
        <taxon>Bacteroidales</taxon>
        <taxon>Tenuifilaceae</taxon>
        <taxon>Tenuifilum</taxon>
    </lineage>
</organism>
<dbReference type="KEGG" id="ttz:FHG85_05860"/>
<dbReference type="Pfam" id="PF00930">
    <property type="entry name" value="DPPIV_N"/>
    <property type="match status" value="1"/>
</dbReference>
<dbReference type="PANTHER" id="PTHR11731">
    <property type="entry name" value="PROTEASE FAMILY S9B,C DIPEPTIDYL-PEPTIDASE IV-RELATED"/>
    <property type="match status" value="1"/>
</dbReference>
<feature type="chain" id="PRO_5029713228" evidence="2">
    <location>
        <begin position="21"/>
        <end position="723"/>
    </location>
</feature>
<dbReference type="FunFam" id="3.40.50.1820:FF:000003">
    <property type="entry name" value="Dipeptidyl peptidase 4"/>
    <property type="match status" value="1"/>
</dbReference>
<dbReference type="GO" id="GO:0006508">
    <property type="term" value="P:proteolysis"/>
    <property type="evidence" value="ECO:0007669"/>
    <property type="project" value="InterPro"/>
</dbReference>
<dbReference type="GO" id="GO:0008239">
    <property type="term" value="F:dipeptidyl-peptidase activity"/>
    <property type="evidence" value="ECO:0007669"/>
    <property type="project" value="TreeGrafter"/>
</dbReference>
<sequence length="723" mass="82895">MRKVIIAVLSVILGFQCVSAQVSKENITLDELFKKGTFRAKSIWGLNPMNNDEFYSAFNSKGQIAVFKLSTGEQEKVIFDPSSFDNSDLKSLSSYELSSDESMILLATNVKPIYRRSYTAEFYVYNINTKELRKLSDNGAQMNAAFSPDGKKVAFVRDNNIFIVDLLTFKEKQITFDGKYNSIINGDPDWVYEEEFALTTGIQWSPDSKKIAFYRFDESRVKLFNMTTYNRELYPENYTFKYPKAGEENSIVTIHVFDLESNSTKKMDVGPETDQYIARIKWMPLSDKLCMIRLNRLQNKVDILVADITTGNSEVAFSESNKYYIEEVSDDYLTITPDGKKFILTSERDGYMHIYLYDIQSKKITQLTSGTNEVSAIYGFDTKRNTIYYQGYDQSPLRKAIYSVNLKGKVKKLSSKSGTNSAVFSRNYKYVMIYNSSITEPLSVVLFTTKGKQVRVMEDNHSLKERLSKYNIPQKEFFTFKTSEGVELNGYMVKPLNFDSTKHYPVMMYQYSGPGSQTVLDRFRIGWDEYLATLGYMVVCVDGRGTGGRGEQFKKMTYGQLGYYESIDQIETAKYLQTLPFVDASRIGIWGWSFGGYMSSLCLFKGADVFKMAIAVAPVTNWRYYDSIYTERYMGLPQDNPLGYDNNSPINHVDKLKGKFLLIHGTADDNVHFQNSIEMIEKLVQAGKQFDVMVYPDKNHSIRGGNTTMHLYTLMANYIKENL</sequence>
<evidence type="ECO:0000313" key="5">
    <source>
        <dbReference type="EMBL" id="QKG79803.1"/>
    </source>
</evidence>
<dbReference type="InterPro" id="IPR002469">
    <property type="entry name" value="Peptidase_S9B_N"/>
</dbReference>
<dbReference type="Pfam" id="PF00326">
    <property type="entry name" value="Peptidase_S9"/>
    <property type="match status" value="1"/>
</dbReference>
<dbReference type="GO" id="GO:0008236">
    <property type="term" value="F:serine-type peptidase activity"/>
    <property type="evidence" value="ECO:0007669"/>
    <property type="project" value="InterPro"/>
</dbReference>
<evidence type="ECO:0000256" key="2">
    <source>
        <dbReference type="SAM" id="SignalP"/>
    </source>
</evidence>
<feature type="domain" description="Dipeptidylpeptidase IV N-terminal" evidence="4">
    <location>
        <begin position="98"/>
        <end position="439"/>
    </location>
</feature>
<accession>A0A7D4BDI4</accession>
<evidence type="ECO:0000259" key="4">
    <source>
        <dbReference type="Pfam" id="PF00930"/>
    </source>
</evidence>
<dbReference type="AlphaFoldDB" id="A0A7D4BDI4"/>
<proteinExistence type="predicted"/>
<evidence type="ECO:0000259" key="3">
    <source>
        <dbReference type="Pfam" id="PF00326"/>
    </source>
</evidence>
<dbReference type="SUPFAM" id="SSF53474">
    <property type="entry name" value="alpha/beta-Hydrolases"/>
    <property type="match status" value="1"/>
</dbReference>
<reference evidence="5 6" key="1">
    <citation type="submission" date="2019-07" db="EMBL/GenBank/DDBJ databases">
        <title>Thalassofilum flectens gen. nov., sp. nov., a novel moderate thermophilic anaerobe from a shallow sea hot spring in Kunashir Island (Russia), representing a new family in the order Bacteroidales, and proposal of Thalassofilacea fam. nov.</title>
        <authorList>
            <person name="Kochetkova T.V."/>
            <person name="Podosokorskaya O.A."/>
            <person name="Novikov A."/>
            <person name="Elcheninov A.G."/>
            <person name="Toshchakov S.V."/>
            <person name="Kublanov I.V."/>
        </authorList>
    </citation>
    <scope>NUCLEOTIDE SEQUENCE [LARGE SCALE GENOMIC DNA]</scope>
    <source>
        <strain evidence="5 6">38-H</strain>
    </source>
</reference>
<evidence type="ECO:0000313" key="6">
    <source>
        <dbReference type="Proteomes" id="UP000500961"/>
    </source>
</evidence>